<dbReference type="NCBIfam" id="TIGR01681">
    <property type="entry name" value="HAD-SF-IIIC"/>
    <property type="match status" value="1"/>
</dbReference>
<dbReference type="PANTHER" id="PTHR17901:SF14">
    <property type="entry name" value="MAGNESIUM-DEPENDENT PHOSPHATASE 1"/>
    <property type="match status" value="1"/>
</dbReference>
<dbReference type="GeneID" id="108679388"/>
<dbReference type="SUPFAM" id="SSF56784">
    <property type="entry name" value="HAD-like"/>
    <property type="match status" value="1"/>
</dbReference>
<dbReference type="KEGG" id="hazt:108679388"/>
<dbReference type="Pfam" id="PF12689">
    <property type="entry name" value="Acid_PPase"/>
    <property type="match status" value="1"/>
</dbReference>
<dbReference type="InterPro" id="IPR010036">
    <property type="entry name" value="MDP_1_eu_arc"/>
</dbReference>
<evidence type="ECO:0000313" key="1">
    <source>
        <dbReference type="Proteomes" id="UP000694843"/>
    </source>
</evidence>
<accession>A0A8B7PDY4</accession>
<sequence length="165" mass="18178">MSRLPKLVVLDLDYTLWPFYAGHEVDYPFVQTANGDILDSSNMILKTFPESEEALELLSSTVGTMAAASSGVHAKAAEQLLQLLGWRKHFLCVEVGPGSKKTHFDIIHRKSLVAYEDMLFFDDEPRNVSEISALGATAVLVDKTDGLTIALVHEGLQRHAGRNLP</sequence>
<gene>
    <name evidence="2" type="primary">LOC108679388</name>
</gene>
<dbReference type="InterPro" id="IPR023214">
    <property type="entry name" value="HAD_sf"/>
</dbReference>
<dbReference type="Proteomes" id="UP000694843">
    <property type="component" value="Unplaced"/>
</dbReference>
<dbReference type="InterPro" id="IPR010033">
    <property type="entry name" value="HAD_SF_ppase_IIIC"/>
</dbReference>
<reference evidence="2" key="1">
    <citation type="submission" date="2025-08" db="UniProtKB">
        <authorList>
            <consortium name="RefSeq"/>
        </authorList>
    </citation>
    <scope>IDENTIFICATION</scope>
    <source>
        <tissue evidence="2">Whole organism</tissue>
    </source>
</reference>
<dbReference type="RefSeq" id="XP_018023496.1">
    <property type="nucleotide sequence ID" value="XM_018168007.2"/>
</dbReference>
<keyword evidence="1" id="KW-1185">Reference proteome</keyword>
<dbReference type="Gene3D" id="3.40.50.1000">
    <property type="entry name" value="HAD superfamily/HAD-like"/>
    <property type="match status" value="1"/>
</dbReference>
<dbReference type="GO" id="GO:0003993">
    <property type="term" value="F:acid phosphatase activity"/>
    <property type="evidence" value="ECO:0007669"/>
    <property type="project" value="TreeGrafter"/>
</dbReference>
<dbReference type="SFLD" id="SFLDS00003">
    <property type="entry name" value="Haloacid_Dehalogenase"/>
    <property type="match status" value="1"/>
</dbReference>
<dbReference type="InterPro" id="IPR036412">
    <property type="entry name" value="HAD-like_sf"/>
</dbReference>
<dbReference type="SFLD" id="SFLDG01131">
    <property type="entry name" value="C1.5.2:_MDP_Like"/>
    <property type="match status" value="1"/>
</dbReference>
<dbReference type="OrthoDB" id="2865258at2759"/>
<dbReference type="PANTHER" id="PTHR17901">
    <property type="entry name" value="MAGNESIUM-DEPENDENT PHOSPHATASE 1 MDP1"/>
    <property type="match status" value="1"/>
</dbReference>
<organism evidence="1 2">
    <name type="scientific">Hyalella azteca</name>
    <name type="common">Amphipod</name>
    <dbReference type="NCBI Taxonomy" id="294128"/>
    <lineage>
        <taxon>Eukaryota</taxon>
        <taxon>Metazoa</taxon>
        <taxon>Ecdysozoa</taxon>
        <taxon>Arthropoda</taxon>
        <taxon>Crustacea</taxon>
        <taxon>Multicrustacea</taxon>
        <taxon>Malacostraca</taxon>
        <taxon>Eumalacostraca</taxon>
        <taxon>Peracarida</taxon>
        <taxon>Amphipoda</taxon>
        <taxon>Senticaudata</taxon>
        <taxon>Talitrida</taxon>
        <taxon>Talitroidea</taxon>
        <taxon>Hyalellidae</taxon>
        <taxon>Hyalella</taxon>
    </lineage>
</organism>
<name>A0A8B7PDY4_HYAAZ</name>
<dbReference type="SFLD" id="SFLDG01129">
    <property type="entry name" value="C1.5:_HAD__Beta-PGM__Phosphata"/>
    <property type="match status" value="1"/>
</dbReference>
<evidence type="ECO:0000313" key="2">
    <source>
        <dbReference type="RefSeq" id="XP_018023496.1"/>
    </source>
</evidence>
<proteinExistence type="predicted"/>
<dbReference type="AlphaFoldDB" id="A0A8B7PDY4"/>
<protein>
    <submittedName>
        <fullName evidence="2">Magnesium-dependent phosphatase 1-like</fullName>
    </submittedName>
</protein>